<evidence type="ECO:0000313" key="4">
    <source>
        <dbReference type="EMBL" id="ONH81230.1"/>
    </source>
</evidence>
<dbReference type="EMBL" id="LLWF02000094">
    <property type="protein sequence ID" value="ONH81732.1"/>
    <property type="molecule type" value="Genomic_DNA"/>
</dbReference>
<dbReference type="EMBL" id="LLWF02000134">
    <property type="protein sequence ID" value="ONH81332.1"/>
    <property type="molecule type" value="Genomic_DNA"/>
</dbReference>
<dbReference type="EMBL" id="LLWF02000155">
    <property type="protein sequence ID" value="ONH81230.1"/>
    <property type="molecule type" value="Genomic_DNA"/>
</dbReference>
<keyword evidence="1" id="KW-0472">Membrane</keyword>
<keyword evidence="1" id="KW-1133">Transmembrane helix</keyword>
<evidence type="ECO:0000313" key="5">
    <source>
        <dbReference type="EMBL" id="ONH81332.1"/>
    </source>
</evidence>
<dbReference type="EMBL" id="LLWF02000132">
    <property type="protein sequence ID" value="ONH81340.1"/>
    <property type="molecule type" value="Genomic_DNA"/>
</dbReference>
<evidence type="ECO:0000313" key="11">
    <source>
        <dbReference type="Proteomes" id="UP000054844"/>
    </source>
</evidence>
<evidence type="ECO:0000313" key="6">
    <source>
        <dbReference type="EMBL" id="ONH81340.1"/>
    </source>
</evidence>
<evidence type="ECO:0000313" key="8">
    <source>
        <dbReference type="EMBL" id="ONH81513.1"/>
    </source>
</evidence>
<dbReference type="EMBL" id="LLWF02000126">
    <property type="protein sequence ID" value="ONH81386.1"/>
    <property type="molecule type" value="Genomic_DNA"/>
</dbReference>
<dbReference type="EMBL" id="LLWF02000191">
    <property type="protein sequence ID" value="ONH81134.1"/>
    <property type="molecule type" value="Genomic_DNA"/>
</dbReference>
<evidence type="ECO:0000313" key="10">
    <source>
        <dbReference type="EMBL" id="ONH83149.1"/>
    </source>
</evidence>
<dbReference type="EMBL" id="LLWF02000238">
    <property type="protein sequence ID" value="ONH81077.1"/>
    <property type="molecule type" value="Genomic_DNA"/>
</dbReference>
<dbReference type="EMBL" id="LLWF02000030">
    <property type="protein sequence ID" value="ONH83149.1"/>
    <property type="molecule type" value="Genomic_DNA"/>
</dbReference>
<sequence>WFGRCRRLARDHEATVGSAVAFFTLAAAMILVRRLAQPL</sequence>
<name>A0A1S8CZB0_9PROT</name>
<reference evidence="7 11" key="1">
    <citation type="submission" date="2016-12" db="EMBL/GenBank/DDBJ databases">
        <title>Draft genome sequence of Roseomonas mucosa strain AU37, isolated from a peripheral intravenous catheter.</title>
        <authorList>
            <person name="Choudhury M.A."/>
            <person name="Sidjabat H.E."/>
            <person name="Wailan A.M."/>
            <person name="Zhang L."/>
            <person name="Marsh N.M."/>
            <person name="Rickard C.M."/>
            <person name="Davies M."/>
            <person name="Mcmillan D.J."/>
        </authorList>
    </citation>
    <scope>NUCLEOTIDE SEQUENCE [LARGE SCALE GENOMIC DNA]</scope>
    <source>
        <strain evidence="7 11">SAVE376</strain>
    </source>
</reference>
<evidence type="ECO:0000256" key="1">
    <source>
        <dbReference type="SAM" id="Phobius"/>
    </source>
</evidence>
<evidence type="ECO:0000313" key="7">
    <source>
        <dbReference type="EMBL" id="ONH81386.1"/>
    </source>
</evidence>
<organism evidence="7 11">
    <name type="scientific">Roseomonas mucosa</name>
    <dbReference type="NCBI Taxonomy" id="207340"/>
    <lineage>
        <taxon>Bacteria</taxon>
        <taxon>Pseudomonadati</taxon>
        <taxon>Pseudomonadota</taxon>
        <taxon>Alphaproteobacteria</taxon>
        <taxon>Acetobacterales</taxon>
        <taxon>Roseomonadaceae</taxon>
        <taxon>Roseomonas</taxon>
    </lineage>
</organism>
<accession>A0A1S8CZB0</accession>
<dbReference type="AlphaFoldDB" id="A0A1S8CZB0"/>
<keyword evidence="11" id="KW-1185">Reference proteome</keyword>
<dbReference type="Proteomes" id="UP000054844">
    <property type="component" value="Unassembled WGS sequence"/>
</dbReference>
<keyword evidence="1" id="KW-0812">Transmembrane</keyword>
<feature type="non-terminal residue" evidence="7">
    <location>
        <position position="1"/>
    </location>
</feature>
<evidence type="ECO:0000313" key="2">
    <source>
        <dbReference type="EMBL" id="ONH81077.1"/>
    </source>
</evidence>
<evidence type="ECO:0000313" key="3">
    <source>
        <dbReference type="EMBL" id="ONH81134.1"/>
    </source>
</evidence>
<evidence type="ECO:0000313" key="9">
    <source>
        <dbReference type="EMBL" id="ONH81732.1"/>
    </source>
</evidence>
<feature type="transmembrane region" description="Helical" evidence="1">
    <location>
        <begin position="16"/>
        <end position="36"/>
    </location>
</feature>
<comment type="caution">
    <text evidence="7">The sequence shown here is derived from an EMBL/GenBank/DDBJ whole genome shotgun (WGS) entry which is preliminary data.</text>
</comment>
<protein>
    <submittedName>
        <fullName evidence="7">IS5 family transposase</fullName>
    </submittedName>
</protein>
<proteinExistence type="predicted"/>
<gene>
    <name evidence="10" type="ORF">APZ41_010770</name>
    <name evidence="9" type="ORF">APZ41_018235</name>
    <name evidence="8" type="ORF">APZ41_019485</name>
    <name evidence="7" type="ORF">APZ41_020100</name>
    <name evidence="6" type="ORF">APZ41_020325</name>
    <name evidence="5" type="ORF">APZ41_020440</name>
    <name evidence="4" type="ORF">APZ41_021015</name>
    <name evidence="3" type="ORF">APZ41_021545</name>
    <name evidence="2" type="ORF">APZ41_021890</name>
</gene>
<dbReference type="EMBL" id="LLWF02000112">
    <property type="protein sequence ID" value="ONH81513.1"/>
    <property type="molecule type" value="Genomic_DNA"/>
</dbReference>